<dbReference type="OMA" id="WTGNSIT"/>
<proteinExistence type="inferred from homology"/>
<dbReference type="Pfam" id="PF00295">
    <property type="entry name" value="Glyco_hydro_28"/>
    <property type="match status" value="1"/>
</dbReference>
<evidence type="ECO:0000313" key="18">
    <source>
        <dbReference type="Proteomes" id="UP000249757"/>
    </source>
</evidence>
<evidence type="ECO:0000256" key="12">
    <source>
        <dbReference type="PROSITE-ProRule" id="PRU10052"/>
    </source>
</evidence>
<dbReference type="AlphaFoldDB" id="A0A2W1F9A0"/>
<evidence type="ECO:0000256" key="1">
    <source>
        <dbReference type="ARBA" id="ARBA00004613"/>
    </source>
</evidence>
<reference evidence="15" key="1">
    <citation type="journal article" date="2018" name="BMC Genomics">
        <title>Comparative genomics of the wheat fungal pathogen Pyrenophora tritici-repentis reveals chromosomal variations and genome plasticity.</title>
        <authorList>
            <person name="Moolhuijzen P."/>
            <person name="See P.T."/>
            <person name="Hane J.K."/>
            <person name="Shi G."/>
            <person name="Liu Z."/>
            <person name="Oliver R.P."/>
            <person name="Moffat C.S."/>
        </authorList>
    </citation>
    <scope>NUCLEOTIDE SEQUENCE [LARGE SCALE GENOMIC DNA]</scope>
    <source>
        <strain evidence="15">M4</strain>
    </source>
</reference>
<dbReference type="InterPro" id="IPR006626">
    <property type="entry name" value="PbH1"/>
</dbReference>
<dbReference type="SUPFAM" id="SSF51126">
    <property type="entry name" value="Pectin lyase-like"/>
    <property type="match status" value="1"/>
</dbReference>
<evidence type="ECO:0000256" key="8">
    <source>
        <dbReference type="ARBA" id="ARBA00023157"/>
    </source>
</evidence>
<reference evidence="18" key="4">
    <citation type="journal article" date="2022" name="Microb. Genom.">
        <title>A global pangenome for the wheat fungal pathogen Pyrenophora tritici-repentis and prediction of effector protein structural homology.</title>
        <authorList>
            <person name="Moolhuijzen P.M."/>
            <person name="See P.T."/>
            <person name="Shi G."/>
            <person name="Powell H.R."/>
            <person name="Cockram J."/>
            <person name="Jorgensen L.N."/>
            <person name="Benslimane H."/>
            <person name="Strelkov S.E."/>
            <person name="Turner J."/>
            <person name="Liu Z."/>
            <person name="Moffat C.S."/>
        </authorList>
    </citation>
    <scope>NUCLEOTIDE SEQUENCE [LARGE SCALE GENOMIC DNA]</scope>
</reference>
<comment type="catalytic activity">
    <reaction evidence="11">
        <text>(1,4-alpha-D-galacturonosyl)n+m + H2O = (1,4-alpha-D-galacturonosyl)n + (1,4-alpha-D-galacturonosyl)m.</text>
        <dbReference type="EC" id="3.2.1.15"/>
    </reaction>
</comment>
<keyword evidence="18" id="KW-1185">Reference proteome</keyword>
<evidence type="ECO:0000256" key="2">
    <source>
        <dbReference type="ARBA" id="ARBA00008834"/>
    </source>
</evidence>
<dbReference type="GO" id="GO:0071555">
    <property type="term" value="P:cell wall organization"/>
    <property type="evidence" value="ECO:0007669"/>
    <property type="project" value="UniProtKB-KW"/>
</dbReference>
<dbReference type="EMBL" id="NRDI02000001">
    <property type="protein sequence ID" value="KAI1520163.1"/>
    <property type="molecule type" value="Genomic_DNA"/>
</dbReference>
<dbReference type="EC" id="3.2.1.15" evidence="3"/>
<dbReference type="GO" id="GO:0045490">
    <property type="term" value="P:pectin catabolic process"/>
    <property type="evidence" value="ECO:0007669"/>
    <property type="project" value="TreeGrafter"/>
</dbReference>
<dbReference type="InterPro" id="IPR000743">
    <property type="entry name" value="Glyco_hydro_28"/>
</dbReference>
<evidence type="ECO:0000256" key="14">
    <source>
        <dbReference type="SAM" id="SignalP"/>
    </source>
</evidence>
<keyword evidence="5 14" id="KW-0732">Signal</keyword>
<reference evidence="16" key="3">
    <citation type="journal article" date="2022" name="bioRxiv">
        <title>A global pangenome for the wheat fungal pathogen Pyrenophora tritici-repentis and prediction of effector protein structural homology.</title>
        <authorList>
            <person name="Moolhuijzen P."/>
            <person name="See P.T."/>
            <person name="Shi G."/>
            <person name="Powell H.R."/>
            <person name="Cockram J."/>
            <person name="Jorgensen L.N."/>
            <person name="Benslimane H."/>
            <person name="Strelkov S.E."/>
            <person name="Turner J."/>
            <person name="Liu Z."/>
            <person name="Moffat C.S."/>
        </authorList>
    </citation>
    <scope>NUCLEOTIDE SEQUENCE</scope>
    <source>
        <strain evidence="16">86-124</strain>
    </source>
</reference>
<evidence type="ECO:0000256" key="11">
    <source>
        <dbReference type="ARBA" id="ARBA00034074"/>
    </source>
</evidence>
<comment type="subcellular location">
    <subcellularLocation>
        <location evidence="1">Secreted</location>
    </subcellularLocation>
</comment>
<dbReference type="FunFam" id="2.160.20.10:FF:000002">
    <property type="entry name" value="Endopolygalacturonase D"/>
    <property type="match status" value="1"/>
</dbReference>
<evidence type="ECO:0000256" key="4">
    <source>
        <dbReference type="ARBA" id="ARBA00022525"/>
    </source>
</evidence>
<dbReference type="Gene3D" id="2.160.20.10">
    <property type="entry name" value="Single-stranded right-handed beta-helix, Pectin lyase-like"/>
    <property type="match status" value="1"/>
</dbReference>
<evidence type="ECO:0000256" key="9">
    <source>
        <dbReference type="ARBA" id="ARBA00023295"/>
    </source>
</evidence>
<keyword evidence="10" id="KW-0961">Cell wall biogenesis/degradation</keyword>
<dbReference type="InterPro" id="IPR011050">
    <property type="entry name" value="Pectin_lyase_fold/virulence"/>
</dbReference>
<evidence type="ECO:0000256" key="3">
    <source>
        <dbReference type="ARBA" id="ARBA00012736"/>
    </source>
</evidence>
<accession>A0A2W1F9A0</accession>
<dbReference type="OrthoDB" id="1546079at2759"/>
<feature type="active site" evidence="12">
    <location>
        <position position="226"/>
    </location>
</feature>
<keyword evidence="6" id="KW-0677">Repeat</keyword>
<comment type="caution">
    <text evidence="15">The sequence shown here is derived from an EMBL/GenBank/DDBJ whole genome shotgun (WGS) entry which is preliminary data.</text>
</comment>
<evidence type="ECO:0000256" key="10">
    <source>
        <dbReference type="ARBA" id="ARBA00023316"/>
    </source>
</evidence>
<keyword evidence="8" id="KW-1015">Disulfide bond</keyword>
<dbReference type="EMBL" id="NQIK02000001">
    <property type="protein sequence ID" value="KAF7576333.1"/>
    <property type="molecule type" value="Genomic_DNA"/>
</dbReference>
<keyword evidence="9 13" id="KW-0326">Glycosidase</keyword>
<sequence length="367" mass="37645">MAGLTLVSLLLGASVLVSAAPSTLSTRQSCTFTDAATAIKNKASCSTIILNGIAVPAGVTLDLTGLNKGTTVTFQGHTTFAHQALFAGPLISISGTGLVVNGATGHVIDGGGAAYWDGTGSNGETKPKFFFAHNMISSTISNLNVLNTPVQAFSISNSQQLTLDHITIDNSAGDVGNLGHNTDAFDVGESSGIFITNCNVKNQDDCLAVNSGTNIHFINNICSGGHGISIGSVGLRKNNVVKTVIVSGCTIINSQNGVRIKTISGATGSVSDITYKDITLQKITQFGVVIRQDYLNGGPTLNPTNGVPITGLIIENVKGTVTSSGQDYFVLCGEGSCSDWTWTGNSITGGGKPSNCTRTPKGISCPA</sequence>
<evidence type="ECO:0000313" key="15">
    <source>
        <dbReference type="EMBL" id="KAF7576333.1"/>
    </source>
</evidence>
<dbReference type="GO" id="GO:0005576">
    <property type="term" value="C:extracellular region"/>
    <property type="evidence" value="ECO:0007669"/>
    <property type="project" value="UniProtKB-SubCell"/>
</dbReference>
<dbReference type="GO" id="GO:0004650">
    <property type="term" value="F:polygalacturonase activity"/>
    <property type="evidence" value="ECO:0007669"/>
    <property type="project" value="UniProtKB-EC"/>
</dbReference>
<dbReference type="SMART" id="SM00710">
    <property type="entry name" value="PbH1"/>
    <property type="match status" value="5"/>
</dbReference>
<evidence type="ECO:0000256" key="5">
    <source>
        <dbReference type="ARBA" id="ARBA00022729"/>
    </source>
</evidence>
<evidence type="ECO:0000256" key="6">
    <source>
        <dbReference type="ARBA" id="ARBA00022737"/>
    </source>
</evidence>
<evidence type="ECO:0000313" key="16">
    <source>
        <dbReference type="EMBL" id="KAI1520163.1"/>
    </source>
</evidence>
<keyword evidence="7 13" id="KW-0378">Hydrolase</keyword>
<dbReference type="Proteomes" id="UP000245464">
    <property type="component" value="Chromosome 1"/>
</dbReference>
<gene>
    <name evidence="16" type="ORF">Ptr86124_000531</name>
    <name evidence="15" type="ORF">PtrM4_005730</name>
</gene>
<evidence type="ECO:0000256" key="13">
    <source>
        <dbReference type="RuleBase" id="RU361169"/>
    </source>
</evidence>
<dbReference type="PANTHER" id="PTHR31884:SF1">
    <property type="entry name" value="POLYGALACTURONASE"/>
    <property type="match status" value="1"/>
</dbReference>
<evidence type="ECO:0000256" key="7">
    <source>
        <dbReference type="ARBA" id="ARBA00022801"/>
    </source>
</evidence>
<dbReference type="PANTHER" id="PTHR31884">
    <property type="entry name" value="POLYGALACTURONASE"/>
    <property type="match status" value="1"/>
</dbReference>
<reference evidence="16" key="2">
    <citation type="submission" date="2021-05" db="EMBL/GenBank/DDBJ databases">
        <authorList>
            <person name="Moolhuijzen P.M."/>
            <person name="Moffat C.S."/>
        </authorList>
    </citation>
    <scope>NUCLEOTIDE SEQUENCE</scope>
    <source>
        <strain evidence="16">86-124</strain>
    </source>
</reference>
<comment type="similarity">
    <text evidence="2 13">Belongs to the glycosyl hydrolase 28 family.</text>
</comment>
<feature type="signal peptide" evidence="14">
    <location>
        <begin position="1"/>
        <end position="19"/>
    </location>
</feature>
<organism evidence="15 17">
    <name type="scientific">Pyrenophora tritici-repentis</name>
    <dbReference type="NCBI Taxonomy" id="45151"/>
    <lineage>
        <taxon>Eukaryota</taxon>
        <taxon>Fungi</taxon>
        <taxon>Dikarya</taxon>
        <taxon>Ascomycota</taxon>
        <taxon>Pezizomycotina</taxon>
        <taxon>Dothideomycetes</taxon>
        <taxon>Pleosporomycetidae</taxon>
        <taxon>Pleosporales</taxon>
        <taxon>Pleosporineae</taxon>
        <taxon>Pleosporaceae</taxon>
        <taxon>Pyrenophora</taxon>
    </lineage>
</organism>
<dbReference type="InterPro" id="IPR050434">
    <property type="entry name" value="Glycosyl_hydrlase_28"/>
</dbReference>
<name>A0A2W1F9A0_9PLEO</name>
<dbReference type="PROSITE" id="PS00502">
    <property type="entry name" value="POLYGALACTURONASE"/>
    <property type="match status" value="1"/>
</dbReference>
<dbReference type="InterPro" id="IPR012334">
    <property type="entry name" value="Pectin_lyas_fold"/>
</dbReference>
<feature type="chain" id="PRO_5042701052" description="endo-polygalacturonase" evidence="14">
    <location>
        <begin position="20"/>
        <end position="367"/>
    </location>
</feature>
<evidence type="ECO:0000313" key="17">
    <source>
        <dbReference type="Proteomes" id="UP000245464"/>
    </source>
</evidence>
<dbReference type="Proteomes" id="UP000249757">
    <property type="component" value="Unassembled WGS sequence"/>
</dbReference>
<keyword evidence="4" id="KW-0964">Secreted</keyword>
<protein>
    <recommendedName>
        <fullName evidence="3">endo-polygalacturonase</fullName>
        <ecNumber evidence="3">3.2.1.15</ecNumber>
    </recommendedName>
</protein>